<dbReference type="PANTHER" id="PTHR46844">
    <property type="entry name" value="SLR5058 PROTEIN"/>
    <property type="match status" value="1"/>
</dbReference>
<dbReference type="Pfam" id="PF05729">
    <property type="entry name" value="NACHT"/>
    <property type="match status" value="1"/>
</dbReference>
<name>A0A7I7W1S8_9MYCO</name>
<feature type="compositionally biased region" description="Polar residues" evidence="3">
    <location>
        <begin position="1084"/>
        <end position="1093"/>
    </location>
</feature>
<dbReference type="InterPro" id="IPR032675">
    <property type="entry name" value="LRR_dom_sf"/>
</dbReference>
<dbReference type="EMBL" id="AP022605">
    <property type="protein sequence ID" value="BBZ09698.1"/>
    <property type="molecule type" value="Genomic_DNA"/>
</dbReference>
<dbReference type="Pfam" id="PF22733">
    <property type="entry name" value="NNH1"/>
    <property type="match status" value="1"/>
</dbReference>
<dbReference type="Gene3D" id="3.40.50.300">
    <property type="entry name" value="P-loop containing nucleotide triphosphate hydrolases"/>
    <property type="match status" value="1"/>
</dbReference>
<accession>A0A7I7W1S8</accession>
<dbReference type="SUPFAM" id="SSF52540">
    <property type="entry name" value="P-loop containing nucleoside triphosphate hydrolases"/>
    <property type="match status" value="1"/>
</dbReference>
<protein>
    <submittedName>
        <fullName evidence="5">ATP-binding protein</fullName>
    </submittedName>
</protein>
<evidence type="ECO:0000256" key="3">
    <source>
        <dbReference type="SAM" id="MobiDB-lite"/>
    </source>
</evidence>
<dbReference type="KEGG" id="mdr:MDOR_38670"/>
<dbReference type="PROSITE" id="PS50837">
    <property type="entry name" value="NACHT"/>
    <property type="match status" value="1"/>
</dbReference>
<dbReference type="SUPFAM" id="SSF52058">
    <property type="entry name" value="L domain-like"/>
    <property type="match status" value="1"/>
</dbReference>
<keyword evidence="1" id="KW-0547">Nucleotide-binding</keyword>
<reference evidence="5 6" key="1">
    <citation type="journal article" date="2019" name="Emerg. Microbes Infect.">
        <title>Comprehensive subspecies identification of 175 nontuberculous mycobacteria species based on 7547 genomic profiles.</title>
        <authorList>
            <person name="Matsumoto Y."/>
            <person name="Kinjo T."/>
            <person name="Motooka D."/>
            <person name="Nabeya D."/>
            <person name="Jung N."/>
            <person name="Uechi K."/>
            <person name="Horii T."/>
            <person name="Iida T."/>
            <person name="Fujita J."/>
            <person name="Nakamura S."/>
        </authorList>
    </citation>
    <scope>NUCLEOTIDE SEQUENCE [LARGE SCALE GENOMIC DNA]</scope>
    <source>
        <strain evidence="5 6">JCM 12405</strain>
    </source>
</reference>
<dbReference type="GO" id="GO:0005524">
    <property type="term" value="F:ATP binding"/>
    <property type="evidence" value="ECO:0007669"/>
    <property type="project" value="UniProtKB-KW"/>
</dbReference>
<dbReference type="Gene3D" id="3.80.10.10">
    <property type="entry name" value="Ribonuclease Inhibitor"/>
    <property type="match status" value="1"/>
</dbReference>
<evidence type="ECO:0000256" key="2">
    <source>
        <dbReference type="ARBA" id="ARBA00022840"/>
    </source>
</evidence>
<keyword evidence="2 5" id="KW-0067">ATP-binding</keyword>
<feature type="domain" description="NACHT" evidence="4">
    <location>
        <begin position="270"/>
        <end position="605"/>
    </location>
</feature>
<dbReference type="InterPro" id="IPR054547">
    <property type="entry name" value="NNH1"/>
</dbReference>
<evidence type="ECO:0000313" key="5">
    <source>
        <dbReference type="EMBL" id="BBZ09698.1"/>
    </source>
</evidence>
<feature type="compositionally biased region" description="Acidic residues" evidence="3">
    <location>
        <begin position="1095"/>
        <end position="1104"/>
    </location>
</feature>
<sequence length="1126" mass="126001">MSIEALLKVGTSIATVCGKSLIAGRRSAAERKMTLIELAGARQLGVLPQRSLNRQLEQLAETVAQRLHQRLDPELQRIPVNEQEATILFVSRTIEETHFDDGMLFDSNLSAEALYRVAYKYSQQLQKQYVLSEPARQLFEIMLREAIEHLTEVIITLPSFQGRGIEEILSRNSEVIDLLNEVLTRMPKRGDTLGARNNEDNEFELKYLRELARKLDKVEIFGVTNAGPSRRYSLDAAYIGLSVSASSMPGTHRDAPTETLSADLVISKARRIYLRGEAGSGKTTLVRWLALLCAQRRHSEPLKAWNRAVPFVVELRRFADLSLPAVSAFVEYASQPLAELAPEKWAQTLLSQGRGVVLLDGVDEFSQNRRHELHEWIADLTGAYPDATFIVTSRPSASNADWLEEFEFFTAELLPMTRPYVERFISQWHEAIALDGIHDDRDQIGEYRRSLLATFKKSRALRQLAENPLLCALLCALNWNRRQQLPTRRLEIYRTALEMLLDRRDAERNIPSSSTISLRFDDKVAILSDLAYWFAVNELSDAERGRVVEKVQRSVDHMPHVSESADEILAFLLERSGVLREPVNQRVDFIHKTFLEYLAASRIVQEGSIELLINNAERDAYSEIIVMASGFARQREAEVLLTAILNAADQAEGSKAAKLNFLAATCTEVVTRIDPELRQRIITRMEALVPPADQATARVLASVGEEIVTMLPIESDKLSEPEAAATLLTAGLIGGDDALALIEAYRDDRRGRVHRARIEAWSHFDPVQYAQRCFGDAGLWPISIRDPQVVLGLKHIKNVSEVALQFTGGVALEIFAQIEDCSIVRRIGLNDNQSISSLEPIRRFEALTSLSLKDCHQIDTYEQLVSLTNLSALQVQGCGGILDRESITALSGLRSLALDVDIAGSMSGLVDEFPRMKALQLSGPMALRETAELGGGLQLRKLILRGCNSIRELTGLGNFGLRQLEIELQNLSTLIGISEAPDLRSLSIVGSRHIQDYSFLTRLPNLEYLILDDCGIDDIGVLSACRKLKRVALLQCDVISDLEVLLELPKLRQFDFHAGDSISAMAFKRVAARLNDRDVASVTSLQAGASPQGPSEDDDWNESEVIVDEDPLEQYLRHPEEYETWR</sequence>
<evidence type="ECO:0000259" key="4">
    <source>
        <dbReference type="PROSITE" id="PS50837"/>
    </source>
</evidence>
<proteinExistence type="predicted"/>
<gene>
    <name evidence="5" type="ORF">MDOR_38670</name>
</gene>
<feature type="region of interest" description="Disordered" evidence="3">
    <location>
        <begin position="1084"/>
        <end position="1104"/>
    </location>
</feature>
<evidence type="ECO:0000256" key="1">
    <source>
        <dbReference type="ARBA" id="ARBA00022741"/>
    </source>
</evidence>
<dbReference type="Proteomes" id="UP000467201">
    <property type="component" value="Chromosome"/>
</dbReference>
<dbReference type="PANTHER" id="PTHR46844:SF1">
    <property type="entry name" value="SLR5058 PROTEIN"/>
    <property type="match status" value="1"/>
</dbReference>
<dbReference type="InterPro" id="IPR007111">
    <property type="entry name" value="NACHT_NTPase"/>
</dbReference>
<organism evidence="5 6">
    <name type="scientific">Mycolicibacterium doricum</name>
    <dbReference type="NCBI Taxonomy" id="126673"/>
    <lineage>
        <taxon>Bacteria</taxon>
        <taxon>Bacillati</taxon>
        <taxon>Actinomycetota</taxon>
        <taxon>Actinomycetes</taxon>
        <taxon>Mycobacteriales</taxon>
        <taxon>Mycobacteriaceae</taxon>
        <taxon>Mycolicibacterium</taxon>
    </lineage>
</organism>
<evidence type="ECO:0000313" key="6">
    <source>
        <dbReference type="Proteomes" id="UP000467201"/>
    </source>
</evidence>
<dbReference type="InterPro" id="IPR027417">
    <property type="entry name" value="P-loop_NTPase"/>
</dbReference>
<dbReference type="AlphaFoldDB" id="A0A7I7W1S8"/>